<protein>
    <recommendedName>
        <fullName evidence="1">TACO1/YebC-like second and third domain-containing protein</fullName>
    </recommendedName>
</protein>
<dbReference type="SUPFAM" id="SSF75625">
    <property type="entry name" value="YebC-like"/>
    <property type="match status" value="1"/>
</dbReference>
<reference evidence="2" key="1">
    <citation type="submission" date="2021-03" db="EMBL/GenBank/DDBJ databases">
        <authorList>
            <person name="Tran Van P."/>
        </authorList>
    </citation>
    <scope>NUCLEOTIDE SEQUENCE</scope>
</reference>
<dbReference type="Proteomes" id="UP001153148">
    <property type="component" value="Unassembled WGS sequence"/>
</dbReference>
<accession>A0ABN7NX98</accession>
<dbReference type="InterPro" id="IPR029072">
    <property type="entry name" value="YebC-like"/>
</dbReference>
<proteinExistence type="predicted"/>
<feature type="domain" description="TACO1/YebC-like second and third" evidence="1">
    <location>
        <begin position="40"/>
        <end position="105"/>
    </location>
</feature>
<dbReference type="EMBL" id="CAJPIN010006882">
    <property type="protein sequence ID" value="CAG2058236.1"/>
    <property type="molecule type" value="Genomic_DNA"/>
</dbReference>
<evidence type="ECO:0000313" key="3">
    <source>
        <dbReference type="Proteomes" id="UP001153148"/>
    </source>
</evidence>
<name>A0ABN7NX98_TIMPD</name>
<keyword evidence="3" id="KW-1185">Reference proteome</keyword>
<evidence type="ECO:0000313" key="2">
    <source>
        <dbReference type="EMBL" id="CAG2058236.1"/>
    </source>
</evidence>
<dbReference type="Pfam" id="PF01709">
    <property type="entry name" value="Transcrip_reg"/>
    <property type="match status" value="1"/>
</dbReference>
<comment type="caution">
    <text evidence="2">The sequence shown here is derived from an EMBL/GenBank/DDBJ whole genome shotgun (WGS) entry which is preliminary data.</text>
</comment>
<dbReference type="PANTHER" id="PTHR12532:SF0">
    <property type="entry name" value="TRANSLATIONAL ACTIVATOR OF CYTOCHROME C OXIDASE 1"/>
    <property type="match status" value="1"/>
</dbReference>
<dbReference type="InterPro" id="IPR002876">
    <property type="entry name" value="Transcrip_reg_TACO1-like"/>
</dbReference>
<organism evidence="2 3">
    <name type="scientific">Timema podura</name>
    <name type="common">Walking stick</name>
    <dbReference type="NCBI Taxonomy" id="61482"/>
    <lineage>
        <taxon>Eukaryota</taxon>
        <taxon>Metazoa</taxon>
        <taxon>Ecdysozoa</taxon>
        <taxon>Arthropoda</taxon>
        <taxon>Hexapoda</taxon>
        <taxon>Insecta</taxon>
        <taxon>Pterygota</taxon>
        <taxon>Neoptera</taxon>
        <taxon>Polyneoptera</taxon>
        <taxon>Phasmatodea</taxon>
        <taxon>Timematodea</taxon>
        <taxon>Timematoidea</taxon>
        <taxon>Timematidae</taxon>
        <taxon>Timema</taxon>
    </lineage>
</organism>
<sequence>MLDIRRVLGEGQLQGILKVFISHVGTLLRASFIVKLSMPKFVCAAEQFHHVKKKLMELHYQIHSAGQMYIARNYVTLSDTDLQAVTKLCEKLEEHVDVMCLYDNIL</sequence>
<evidence type="ECO:0000259" key="1">
    <source>
        <dbReference type="Pfam" id="PF01709"/>
    </source>
</evidence>
<gene>
    <name evidence="2" type="ORF">TPAB3V08_LOCUS5210</name>
</gene>
<dbReference type="InterPro" id="IPR048300">
    <property type="entry name" value="TACO1_YebC-like_2nd/3rd_dom"/>
</dbReference>
<dbReference type="PANTHER" id="PTHR12532">
    <property type="entry name" value="TRANSLATIONAL ACTIVATOR OF CYTOCHROME C OXIDASE 1"/>
    <property type="match status" value="1"/>
</dbReference>